<dbReference type="RefSeq" id="WP_186856455.1">
    <property type="nucleotide sequence ID" value="NZ_JACOON010000001.1"/>
</dbReference>
<accession>A0ABR7EAW1</accession>
<evidence type="ECO:0000256" key="6">
    <source>
        <dbReference type="SAM" id="Coils"/>
    </source>
</evidence>
<keyword evidence="3" id="KW-0132">Cell division</keyword>
<keyword evidence="5" id="KW-0131">Cell cycle</keyword>
<evidence type="ECO:0000313" key="8">
    <source>
        <dbReference type="Proteomes" id="UP000606889"/>
    </source>
</evidence>
<dbReference type="Gene3D" id="6.10.250.660">
    <property type="match status" value="1"/>
</dbReference>
<dbReference type="Proteomes" id="UP000606889">
    <property type="component" value="Unassembled WGS sequence"/>
</dbReference>
<dbReference type="EMBL" id="JACOON010000001">
    <property type="protein sequence ID" value="MBC5646923.1"/>
    <property type="molecule type" value="Genomic_DNA"/>
</dbReference>
<evidence type="ECO:0000256" key="3">
    <source>
        <dbReference type="ARBA" id="ARBA00022618"/>
    </source>
</evidence>
<evidence type="ECO:0000313" key="7">
    <source>
        <dbReference type="EMBL" id="MBC5646923.1"/>
    </source>
</evidence>
<evidence type="ECO:0000256" key="5">
    <source>
        <dbReference type="ARBA" id="ARBA00023306"/>
    </source>
</evidence>
<dbReference type="Pfam" id="PF05103">
    <property type="entry name" value="DivIVA"/>
    <property type="match status" value="1"/>
</dbReference>
<dbReference type="PANTHER" id="PTHR35794">
    <property type="entry name" value="CELL DIVISION PROTEIN DIVIVA"/>
    <property type="match status" value="1"/>
</dbReference>
<evidence type="ECO:0000256" key="1">
    <source>
        <dbReference type="ARBA" id="ARBA00004496"/>
    </source>
</evidence>
<dbReference type="InterPro" id="IPR007793">
    <property type="entry name" value="DivIVA_fam"/>
</dbReference>
<feature type="coiled-coil region" evidence="6">
    <location>
        <begin position="29"/>
        <end position="77"/>
    </location>
</feature>
<proteinExistence type="predicted"/>
<evidence type="ECO:0000256" key="4">
    <source>
        <dbReference type="ARBA" id="ARBA00023054"/>
    </source>
</evidence>
<comment type="caution">
    <text evidence="7">The sequence shown here is derived from an EMBL/GenBank/DDBJ whole genome shotgun (WGS) entry which is preliminary data.</text>
</comment>
<organism evidence="7 8">
    <name type="scientific">Christensenella tenuis</name>
    <dbReference type="NCBI Taxonomy" id="2763033"/>
    <lineage>
        <taxon>Bacteria</taxon>
        <taxon>Bacillati</taxon>
        <taxon>Bacillota</taxon>
        <taxon>Clostridia</taxon>
        <taxon>Christensenellales</taxon>
        <taxon>Christensenellaceae</taxon>
        <taxon>Christensenella</taxon>
    </lineage>
</organism>
<comment type="subcellular location">
    <subcellularLocation>
        <location evidence="1">Cytoplasm</location>
    </subcellularLocation>
</comment>
<evidence type="ECO:0000256" key="2">
    <source>
        <dbReference type="ARBA" id="ARBA00022490"/>
    </source>
</evidence>
<dbReference type="PANTHER" id="PTHR35794:SF1">
    <property type="entry name" value="CELL CYCLE PROTEIN GPSB"/>
    <property type="match status" value="1"/>
</dbReference>
<name>A0ABR7EAW1_9FIRM</name>
<dbReference type="InterPro" id="IPR019933">
    <property type="entry name" value="DivIVA_domain"/>
</dbReference>
<keyword evidence="4 6" id="KW-0175">Coiled coil</keyword>
<keyword evidence="8" id="KW-1185">Reference proteome</keyword>
<sequence length="224" mass="26045">MNITPKDILEKEFSKKFNGYDQEQVDEFLDEIIKQFESLLEENENIIAKNEELKSEVARLKQKADKLENVEEKLMATVITAQRNATLYIEKAELQAQKIMDVANQNAKTVIESTQLRMEAAKQEIRRYEKQVADYKRRFRLFLDEQMAYAESKLDDEAVLKHQATEISQSISNLTNQIADIDSDSQNTSIHLNEILKQSKEETEHDFKQSTANLQEIVNEIIDD</sequence>
<gene>
    <name evidence="7" type="ORF">H8S18_01015</name>
</gene>
<dbReference type="NCBIfam" id="TIGR03544">
    <property type="entry name" value="DivI1A_domain"/>
    <property type="match status" value="1"/>
</dbReference>
<feature type="coiled-coil region" evidence="6">
    <location>
        <begin position="104"/>
        <end position="145"/>
    </location>
</feature>
<protein>
    <submittedName>
        <fullName evidence="7">DivIVA domain-containing protein</fullName>
    </submittedName>
</protein>
<keyword evidence="2" id="KW-0963">Cytoplasm</keyword>
<reference evidence="7 8" key="1">
    <citation type="submission" date="2020-08" db="EMBL/GenBank/DDBJ databases">
        <title>Genome public.</title>
        <authorList>
            <person name="Liu C."/>
            <person name="Sun Q."/>
        </authorList>
    </citation>
    <scope>NUCLEOTIDE SEQUENCE [LARGE SCALE GENOMIC DNA]</scope>
    <source>
        <strain evidence="7 8">NSJ-35</strain>
    </source>
</reference>